<name>A0A975TAB8_9NOST</name>
<keyword evidence="3" id="KW-1185">Reference proteome</keyword>
<gene>
    <name evidence="2" type="ORF">B6N60_03767</name>
</gene>
<sequence length="70" mass="8124">MEYLSDSLFPLWDNLHTHITFLADYTNIQDPDLLGQMQSAWNNFVKTGQVWALLIGMFIGYMFKTLTSYG</sequence>
<dbReference type="KEGG" id="rsin:B6N60_03767"/>
<keyword evidence="1" id="KW-1133">Transmembrane helix</keyword>
<evidence type="ECO:0000256" key="1">
    <source>
        <dbReference type="SAM" id="Phobius"/>
    </source>
</evidence>
<evidence type="ECO:0000313" key="2">
    <source>
        <dbReference type="EMBL" id="QXE25057.1"/>
    </source>
</evidence>
<dbReference type="AlphaFoldDB" id="A0A975TAB8"/>
<evidence type="ECO:0000313" key="3">
    <source>
        <dbReference type="Proteomes" id="UP000683511"/>
    </source>
</evidence>
<dbReference type="EMBL" id="CP021056">
    <property type="protein sequence ID" value="QXE25057.1"/>
    <property type="molecule type" value="Genomic_DNA"/>
</dbReference>
<organism evidence="2 3">
    <name type="scientific">Richelia sinica FACHB-800</name>
    <dbReference type="NCBI Taxonomy" id="1357546"/>
    <lineage>
        <taxon>Bacteria</taxon>
        <taxon>Bacillati</taxon>
        <taxon>Cyanobacteriota</taxon>
        <taxon>Cyanophyceae</taxon>
        <taxon>Nostocales</taxon>
        <taxon>Nostocaceae</taxon>
        <taxon>Richelia</taxon>
    </lineage>
</organism>
<keyword evidence="1" id="KW-0472">Membrane</keyword>
<dbReference type="Proteomes" id="UP000683511">
    <property type="component" value="Chromosome"/>
</dbReference>
<accession>A0A975TAB8</accession>
<reference evidence="2" key="1">
    <citation type="submission" date="2017-04" db="EMBL/GenBank/DDBJ databases">
        <title>Genome deletions in a multicellular cyanobacterial endosymbiont for morphological adaptation in marine diatoms.</title>
        <authorList>
            <person name="Wang Y."/>
            <person name="Gao H."/>
            <person name="Li R."/>
            <person name="Xu X."/>
        </authorList>
    </citation>
    <scope>NUCLEOTIDE SEQUENCE</scope>
    <source>
        <strain evidence="2">FACHB 800</strain>
    </source>
</reference>
<proteinExistence type="predicted"/>
<keyword evidence="1" id="KW-0812">Transmembrane</keyword>
<protein>
    <submittedName>
        <fullName evidence="2">Uncharacterized protein</fullName>
    </submittedName>
</protein>
<dbReference type="RefSeq" id="WP_190602494.1">
    <property type="nucleotide sequence ID" value="NZ_CP021056.1"/>
</dbReference>
<feature type="transmembrane region" description="Helical" evidence="1">
    <location>
        <begin position="44"/>
        <end position="63"/>
    </location>
</feature>